<organism evidence="2 3">
    <name type="scientific">Purpureocillium lilacinum</name>
    <name type="common">Paecilomyces lilacinus</name>
    <dbReference type="NCBI Taxonomy" id="33203"/>
    <lineage>
        <taxon>Eukaryota</taxon>
        <taxon>Fungi</taxon>
        <taxon>Dikarya</taxon>
        <taxon>Ascomycota</taxon>
        <taxon>Pezizomycotina</taxon>
        <taxon>Sordariomycetes</taxon>
        <taxon>Hypocreomycetidae</taxon>
        <taxon>Hypocreales</taxon>
        <taxon>Ophiocordycipitaceae</taxon>
        <taxon>Purpureocillium</taxon>
    </lineage>
</organism>
<feature type="region of interest" description="Disordered" evidence="1">
    <location>
        <begin position="86"/>
        <end position="114"/>
    </location>
</feature>
<evidence type="ECO:0000313" key="3">
    <source>
        <dbReference type="Proteomes" id="UP000245956"/>
    </source>
</evidence>
<feature type="compositionally biased region" description="Basic and acidic residues" evidence="1">
    <location>
        <begin position="49"/>
        <end position="58"/>
    </location>
</feature>
<feature type="compositionally biased region" description="Basic and acidic residues" evidence="1">
    <location>
        <begin position="1"/>
        <end position="11"/>
    </location>
</feature>
<name>A0A2U3E3Q5_PURLI</name>
<dbReference type="AlphaFoldDB" id="A0A2U3E3Q5"/>
<gene>
    <name evidence="2" type="ORF">PCL_01536</name>
</gene>
<feature type="compositionally biased region" description="Low complexity" evidence="1">
    <location>
        <begin position="417"/>
        <end position="427"/>
    </location>
</feature>
<protein>
    <submittedName>
        <fullName evidence="2">Uncharacterized protein</fullName>
    </submittedName>
</protein>
<dbReference type="EMBL" id="LCWV01000013">
    <property type="protein sequence ID" value="PWI69151.1"/>
    <property type="molecule type" value="Genomic_DNA"/>
</dbReference>
<proteinExistence type="predicted"/>
<feature type="compositionally biased region" description="Basic and acidic residues" evidence="1">
    <location>
        <begin position="19"/>
        <end position="28"/>
    </location>
</feature>
<sequence length="703" mass="76094">MIEQSRPDGVRKRIKWDRRRPETAKTSDRAAGGSAGHQSSGAPAAELDGLARRTDGSRASDGSDCVRPRAGRNLAGLVRPAIARAGGEKMSASTAKPYRQASRAWSQDGGSGVHCKRSDRYVVTRLIGADGVRDLSARAFTSVPSGPASHTSQQVGDSGSQTAYSLRKIYPTREARVPERLPILVKQLWWLWRAAASGNLQRPPGGGGAGDGHGRKLASTSLCHVAPLHPPPPLTPKPPPHHLGHDLWSHHRLQALCRRLTMTMASLERTRKSDSIASNRVGHTGRLDPVLFEFRSRYGIALPAETISPQTVSMSPGTGSTARLAQANRIVGHDHRASRSCTFELILFTACDLAAAPDTGSSPASQDSFVTFKAASITNLQQWLSTDENRLVARVNWSCARSGGQPFSDPLPPFSPSPSSASLPTPTRKTRRPHLHNIDCTAMQCIFVGEPPPPDVGTTAKPLSSMLGAKHADNYACDLQHHQFKAIPSMCIAFRHLVHFPSPWLAQHRSRRPPPSQVPAASRRTTEGSTCTCPRCFAVSALFDRPVYAKGGQADEAILEVPAFRCLTAFLVADAWPDLGSFPGCQISSELPSRNVEESEPSDRQLSPPPSRVAMPCTRSARAKKSPPFRDRVYSTVLLTEIASQCDALFLPHVQDLARRACRRVSSAYDPSAGSSPLIGTSAEDLETLLLILQYKSDRWTVS</sequence>
<feature type="region of interest" description="Disordered" evidence="1">
    <location>
        <begin position="1"/>
        <end position="71"/>
    </location>
</feature>
<feature type="compositionally biased region" description="Low complexity" evidence="1">
    <location>
        <begin position="30"/>
        <end position="45"/>
    </location>
</feature>
<reference evidence="2 3" key="1">
    <citation type="journal article" date="2016" name="Front. Microbiol.">
        <title>Genome and transcriptome sequences reveal the specific parasitism of the nematophagous Purpureocillium lilacinum 36-1.</title>
        <authorList>
            <person name="Xie J."/>
            <person name="Li S."/>
            <person name="Mo C."/>
            <person name="Xiao X."/>
            <person name="Peng D."/>
            <person name="Wang G."/>
            <person name="Xiao Y."/>
        </authorList>
    </citation>
    <scope>NUCLEOTIDE SEQUENCE [LARGE SCALE GENOMIC DNA]</scope>
    <source>
        <strain evidence="2 3">36-1</strain>
    </source>
</reference>
<feature type="region of interest" description="Disordered" evidence="1">
    <location>
        <begin position="407"/>
        <end position="432"/>
    </location>
</feature>
<evidence type="ECO:0000256" key="1">
    <source>
        <dbReference type="SAM" id="MobiDB-lite"/>
    </source>
</evidence>
<accession>A0A2U3E3Q5</accession>
<evidence type="ECO:0000313" key="2">
    <source>
        <dbReference type="EMBL" id="PWI69151.1"/>
    </source>
</evidence>
<feature type="region of interest" description="Disordered" evidence="1">
    <location>
        <begin position="592"/>
        <end position="626"/>
    </location>
</feature>
<dbReference type="Proteomes" id="UP000245956">
    <property type="component" value="Unassembled WGS sequence"/>
</dbReference>
<comment type="caution">
    <text evidence="2">The sequence shown here is derived from an EMBL/GenBank/DDBJ whole genome shotgun (WGS) entry which is preliminary data.</text>
</comment>
<feature type="region of interest" description="Disordered" evidence="1">
    <location>
        <begin position="506"/>
        <end position="526"/>
    </location>
</feature>